<dbReference type="EMBL" id="SIJK02000005">
    <property type="protein sequence ID" value="MBP1465021.1"/>
    <property type="molecule type" value="Genomic_DNA"/>
</dbReference>
<evidence type="ECO:0000259" key="1">
    <source>
        <dbReference type="Pfam" id="PF13470"/>
    </source>
</evidence>
<dbReference type="SUPFAM" id="SSF88723">
    <property type="entry name" value="PIN domain-like"/>
    <property type="match status" value="1"/>
</dbReference>
<sequence>MRVLIDTDVVLDLMLKRAAFFADAFAVWKAGDQGRYERYVAAMTPVNAFYIARKFLGAPAARLAVGELLAATKVCDINAYVLTTAYSSSMADFEDAVQVAAAQAAGIDAIVTRNGADYTGAPMLTLTPMELLSRLMQTPEAPGGGQ</sequence>
<comment type="caution">
    <text evidence="2">The sequence shown here is derived from an EMBL/GenBank/DDBJ whole genome shotgun (WGS) entry which is preliminary data.</text>
</comment>
<gene>
    <name evidence="2" type="ORF">EYB53_004805</name>
</gene>
<name>A0ABS4D6F8_9CHLR</name>
<reference evidence="2 3" key="1">
    <citation type="submission" date="2021-03" db="EMBL/GenBank/DDBJ databases">
        <authorList>
            <person name="Grouzdev D.S."/>
        </authorList>
    </citation>
    <scope>NUCLEOTIDE SEQUENCE [LARGE SCALE GENOMIC DNA]</scope>
    <source>
        <strain evidence="2 3">M50-1</strain>
    </source>
</reference>
<dbReference type="Proteomes" id="UP001193081">
    <property type="component" value="Unassembled WGS sequence"/>
</dbReference>
<dbReference type="InterPro" id="IPR029060">
    <property type="entry name" value="PIN-like_dom_sf"/>
</dbReference>
<feature type="domain" description="PIN" evidence="1">
    <location>
        <begin position="2"/>
        <end position="114"/>
    </location>
</feature>
<evidence type="ECO:0000313" key="2">
    <source>
        <dbReference type="EMBL" id="MBP1465021.1"/>
    </source>
</evidence>
<dbReference type="InterPro" id="IPR002716">
    <property type="entry name" value="PIN_dom"/>
</dbReference>
<dbReference type="Pfam" id="PF13470">
    <property type="entry name" value="PIN_3"/>
    <property type="match status" value="1"/>
</dbReference>
<protein>
    <submittedName>
        <fullName evidence="2">PIN domain-containing protein</fullName>
    </submittedName>
</protein>
<proteinExistence type="predicted"/>
<keyword evidence="3" id="KW-1185">Reference proteome</keyword>
<organism evidence="2 3">
    <name type="scientific">Candidatus Chloroploca mongolica</name>
    <dbReference type="NCBI Taxonomy" id="2528176"/>
    <lineage>
        <taxon>Bacteria</taxon>
        <taxon>Bacillati</taxon>
        <taxon>Chloroflexota</taxon>
        <taxon>Chloroflexia</taxon>
        <taxon>Chloroflexales</taxon>
        <taxon>Chloroflexineae</taxon>
        <taxon>Oscillochloridaceae</taxon>
        <taxon>Candidatus Chloroploca</taxon>
    </lineage>
</organism>
<dbReference type="Gene3D" id="3.40.50.1010">
    <property type="entry name" value="5'-nuclease"/>
    <property type="match status" value="1"/>
</dbReference>
<accession>A0ABS4D6F8</accession>
<evidence type="ECO:0000313" key="3">
    <source>
        <dbReference type="Proteomes" id="UP001193081"/>
    </source>
</evidence>
<dbReference type="RefSeq" id="WP_135477077.1">
    <property type="nucleotide sequence ID" value="NZ_SIJK02000005.1"/>
</dbReference>